<dbReference type="RefSeq" id="WP_000760375.1">
    <property type="nucleotide sequence ID" value="NZ_KT754165.1"/>
</dbReference>
<organism evidence="1">
    <name type="scientific">Shigella dysenteriae 1</name>
    <dbReference type="NCBI Taxonomy" id="984897"/>
    <lineage>
        <taxon>Bacteria</taxon>
        <taxon>Pseudomonadati</taxon>
        <taxon>Pseudomonadota</taxon>
        <taxon>Gammaproteobacteria</taxon>
        <taxon>Enterobacterales</taxon>
        <taxon>Enterobacteriaceae</taxon>
        <taxon>Shigella</taxon>
    </lineage>
</organism>
<protein>
    <submittedName>
        <fullName evidence="1">IncQ plasmid conjugative transfer protein TraG</fullName>
    </submittedName>
</protein>
<geneLocation type="plasmid" evidence="1">
    <name>p93-531-1</name>
</geneLocation>
<proteinExistence type="predicted"/>
<accession>A0A142CN66</accession>
<dbReference type="PROSITE" id="PS51257">
    <property type="entry name" value="PROKAR_LIPOPROTEIN"/>
    <property type="match status" value="1"/>
</dbReference>
<dbReference type="EMBL" id="KT754165">
    <property type="protein sequence ID" value="AMQ12011.1"/>
    <property type="molecule type" value="Genomic_DNA"/>
</dbReference>
<sequence>MKKYLLFALPFFVVGCSEEVKSVDWWGQHLTEAKQKQAECEKSGSDSQNCKNVKQALFIQSQKDAPVPTFD</sequence>
<keyword evidence="1" id="KW-0614">Plasmid</keyword>
<evidence type="ECO:0000313" key="1">
    <source>
        <dbReference type="EMBL" id="AMQ12011.1"/>
    </source>
</evidence>
<dbReference type="NCBIfam" id="NF033894">
    <property type="entry name" value="Eex_IncN"/>
    <property type="match status" value="1"/>
</dbReference>
<reference evidence="1" key="1">
    <citation type="journal article" date="2016" name="Nat. Microbiol.">
        <title>Global phylogeography and evolutionary history of Shigella dysenteriae type 1.</title>
        <authorList>
            <person name="Njamkepo E."/>
            <person name="Fawal N."/>
            <person name="Tran-Dien A."/>
            <person name="Hawkey J."/>
            <person name="Strockbine N."/>
            <person name="Jenkins C."/>
            <person name="Talukder K.A."/>
            <person name="Bercion R."/>
            <person name="Kuleshov K."/>
            <person name="Kolinska R."/>
            <person name="Russell J.E."/>
            <person name="Kaftyreva L."/>
            <person name="Accou-Demartin M."/>
            <person name="Karas A."/>
            <person name="Vandenberg O."/>
            <person name="Mather A.E."/>
            <person name="Mason C.J."/>
            <person name="Page A.J."/>
            <person name="Ramamurthy T."/>
            <person name="Bizet C."/>
            <person name="Gamian A."/>
            <person name="Carle I."/>
            <person name="Sow A.G."/>
            <person name="Bouchier C."/>
            <person name="Wester A.L."/>
            <person name="Lejay-Collin M."/>
            <person name="Fonkoua M.C."/>
            <person name="Hello S.L."/>
            <person name="Blaser M.J."/>
            <person name="Jernberg C."/>
            <person name="Ruckly C."/>
            <person name="Merens A."/>
            <person name="Page A.L."/>
            <person name="Aslett M."/>
            <person name="Roggentin P."/>
            <person name="Fruth A."/>
            <person name="Denamur E."/>
            <person name="Venkatesan M."/>
            <person name="Bercovier H."/>
            <person name="Bodhidatta L."/>
            <person name="Chiou C.S."/>
            <person name="Clermont D."/>
            <person name="Colonna B."/>
            <person name="Egorova S."/>
            <person name="Pazhani G.P."/>
            <person name="Ezernitchi A.V."/>
            <person name="Guigon G."/>
            <person name="Harris S.R."/>
            <person name="Izumiya H."/>
            <person name="Korzeniowska-Kowal A."/>
            <person name="Lutynska A."/>
            <person name="Gouali M."/>
            <person name="Grimont F."/>
            <person name="Langendorf C."/>
            <person name="Marejkova M."/>
            <person name="Peterson L.A."/>
            <person name="Perez-Perez G."/>
            <person name="Ngandjio A."/>
            <person name="Podkolzin A."/>
            <person name="Souche E."/>
            <person name="Makarova M."/>
            <person name="Shipulin G.A."/>
            <person name="Ye C."/>
            <person name="Zemlickova H."/>
            <person name="Herpay M."/>
            <person name="Grimont P.A."/>
            <person name="Parkhill J."/>
            <person name="Sansonetti P."/>
            <person name="Holt K.E."/>
            <person name="Brisse S."/>
            <person name="Thomson N.R."/>
            <person name="Weill F.X."/>
        </authorList>
    </citation>
    <scope>NUCLEOTIDE SEQUENCE</scope>
    <source>
        <strain evidence="1">93-531-1</strain>
        <plasmid evidence="1">p93-531-1</plasmid>
    </source>
</reference>
<name>A0A142CN66_SHIDY</name>
<dbReference type="AlphaFoldDB" id="A0A142CN66"/>
<dbReference type="InterPro" id="IPR047937">
    <property type="entry name" value="Eex_IncN-like"/>
</dbReference>